<sequence>MPVSSWNLPQSGKVVNNLYGHTNWTTVRYLPTLHEIEKEWQPCLNKVPAYHWSGAELLMGGWTKWNSAGHPDMLAYSPAAVQPDWYTRRIHDIREADKKYTELWAYDRWDKSKSAFALGLEPKDPPTENMRRRPELGRHRSTLKPGIPRTGEKPIFYGIGSGFLYGDPIRAQRLPPLHDPKHM</sequence>
<evidence type="ECO:0000313" key="2">
    <source>
        <dbReference type="EMBL" id="CAL5140351.1"/>
    </source>
</evidence>
<name>A0AAV2TTJ1_CALDB</name>
<evidence type="ECO:0000256" key="1">
    <source>
        <dbReference type="SAM" id="MobiDB-lite"/>
    </source>
</evidence>
<dbReference type="Proteomes" id="UP001497525">
    <property type="component" value="Unassembled WGS sequence"/>
</dbReference>
<evidence type="ECO:0000313" key="3">
    <source>
        <dbReference type="Proteomes" id="UP001497525"/>
    </source>
</evidence>
<comment type="caution">
    <text evidence="2">The sequence shown here is derived from an EMBL/GenBank/DDBJ whole genome shotgun (WGS) entry which is preliminary data.</text>
</comment>
<protein>
    <submittedName>
        <fullName evidence="2">Uncharacterized protein</fullName>
    </submittedName>
</protein>
<reference evidence="2" key="1">
    <citation type="submission" date="2024-06" db="EMBL/GenBank/DDBJ databases">
        <authorList>
            <person name="Liu X."/>
            <person name="Lenzi L."/>
            <person name="Haldenby T S."/>
            <person name="Uol C."/>
        </authorList>
    </citation>
    <scope>NUCLEOTIDE SEQUENCE</scope>
</reference>
<dbReference type="EMBL" id="CAXLJL010000711">
    <property type="protein sequence ID" value="CAL5140351.1"/>
    <property type="molecule type" value="Genomic_DNA"/>
</dbReference>
<feature type="region of interest" description="Disordered" evidence="1">
    <location>
        <begin position="119"/>
        <end position="147"/>
    </location>
</feature>
<dbReference type="AlphaFoldDB" id="A0AAV2TTJ1"/>
<proteinExistence type="predicted"/>
<organism evidence="2 3">
    <name type="scientific">Calicophoron daubneyi</name>
    <name type="common">Rumen fluke</name>
    <name type="synonym">Paramphistomum daubneyi</name>
    <dbReference type="NCBI Taxonomy" id="300641"/>
    <lineage>
        <taxon>Eukaryota</taxon>
        <taxon>Metazoa</taxon>
        <taxon>Spiralia</taxon>
        <taxon>Lophotrochozoa</taxon>
        <taxon>Platyhelminthes</taxon>
        <taxon>Trematoda</taxon>
        <taxon>Digenea</taxon>
        <taxon>Plagiorchiida</taxon>
        <taxon>Pronocephalata</taxon>
        <taxon>Paramphistomoidea</taxon>
        <taxon>Paramphistomidae</taxon>
        <taxon>Calicophoron</taxon>
    </lineage>
</organism>
<feature type="compositionally biased region" description="Basic and acidic residues" evidence="1">
    <location>
        <begin position="121"/>
        <end position="138"/>
    </location>
</feature>
<accession>A0AAV2TTJ1</accession>
<gene>
    <name evidence="2" type="ORF">CDAUBV1_LOCUS15681</name>
</gene>